<gene>
    <name evidence="1" type="ORF">SVTN_25770</name>
</gene>
<accession>A0A0B5ICA2</accession>
<protein>
    <submittedName>
        <fullName evidence="1">Uncharacterized protein</fullName>
    </submittedName>
</protein>
<dbReference type="AlphaFoldDB" id="A0A0B5ICA2"/>
<dbReference type="EMBL" id="CP010407">
    <property type="protein sequence ID" value="AJF67278.1"/>
    <property type="molecule type" value="Genomic_DNA"/>
</dbReference>
<name>A0A0B5ICA2_9ACTN</name>
<dbReference type="HOGENOM" id="CLU_1562057_0_0_11"/>
<dbReference type="Proteomes" id="UP000031774">
    <property type="component" value="Chromosome"/>
</dbReference>
<reference evidence="1 2" key="1">
    <citation type="submission" date="2014-12" db="EMBL/GenBank/DDBJ databases">
        <title>Complete genome sequence of Streptomyces vietnamensis strain GIMV4.0001, a genetic manipulable producer of the benzoisochromanequinone antibiotic granaticin.</title>
        <authorList>
            <person name="Deng M.R."/>
            <person name="Guo J."/>
            <person name="Ma L.Y."/>
            <person name="Feng G.D."/>
            <person name="Mo C.Y."/>
            <person name="Zhu H.H."/>
        </authorList>
    </citation>
    <scope>NUCLEOTIDE SEQUENCE [LARGE SCALE GENOMIC DNA]</scope>
    <source>
        <strain evidence="2">GIMV4.0001</strain>
    </source>
</reference>
<proteinExistence type="predicted"/>
<evidence type="ECO:0000313" key="2">
    <source>
        <dbReference type="Proteomes" id="UP000031774"/>
    </source>
</evidence>
<keyword evidence="2" id="KW-1185">Reference proteome</keyword>
<sequence>MGAAAKSGADAYGMSVRQTRMDAYQEFAKAARLAVSQIQDAANSVGMYSSSIGEDERRGEIPSLQDLLTRLDPLGDAAIRVRLAGPKVVAEEAYAVLETCSDALGNLESYIGLVRSSPFMSVDSEDLTIITEGPLIRYREVAATIGSASNTVAKFLDVARDHLDDWNGSPA</sequence>
<dbReference type="KEGG" id="svt:SVTN_25770"/>
<organism evidence="1 2">
    <name type="scientific">Streptomyces vietnamensis</name>
    <dbReference type="NCBI Taxonomy" id="362257"/>
    <lineage>
        <taxon>Bacteria</taxon>
        <taxon>Bacillati</taxon>
        <taxon>Actinomycetota</taxon>
        <taxon>Actinomycetes</taxon>
        <taxon>Kitasatosporales</taxon>
        <taxon>Streptomycetaceae</taxon>
        <taxon>Streptomyces</taxon>
    </lineage>
</organism>
<evidence type="ECO:0000313" key="1">
    <source>
        <dbReference type="EMBL" id="AJF67278.1"/>
    </source>
</evidence>